<keyword evidence="3" id="KW-0540">Nuclease</keyword>
<dbReference type="SUPFAM" id="SSF52540">
    <property type="entry name" value="P-loop containing nucleoside triphosphate hydrolases"/>
    <property type="match status" value="1"/>
</dbReference>
<reference evidence="3" key="1">
    <citation type="journal article" date="2020" name="Int. J. Syst. Evol. Microbiol.">
        <title>Aquipluma nitroreducens gen. nov. sp. nov., a novel facultatively anaerobic bacterium isolated from a freshwater lake.</title>
        <authorList>
            <person name="Watanabe M."/>
            <person name="Kojima H."/>
            <person name="Fukui M."/>
        </authorList>
    </citation>
    <scope>NUCLEOTIDE SEQUENCE</scope>
    <source>
        <strain evidence="3">MeG22</strain>
    </source>
</reference>
<accession>A0A5K7S3X6</accession>
<feature type="domain" description="OLD protein-like TOPRIM" evidence="2">
    <location>
        <begin position="454"/>
        <end position="528"/>
    </location>
</feature>
<dbReference type="EMBL" id="AP018694">
    <property type="protein sequence ID" value="BBE16271.1"/>
    <property type="molecule type" value="Genomic_DNA"/>
</dbReference>
<dbReference type="PANTHER" id="PTHR43581:SF4">
    <property type="entry name" value="ATP_GTP PHOSPHATASE"/>
    <property type="match status" value="1"/>
</dbReference>
<proteinExistence type="predicted"/>
<dbReference type="InterPro" id="IPR041685">
    <property type="entry name" value="AAA_GajA/Old/RecF-like"/>
</dbReference>
<dbReference type="AlphaFoldDB" id="A0A5K7S3X6"/>
<dbReference type="PANTHER" id="PTHR43581">
    <property type="entry name" value="ATP/GTP PHOSPHATASE"/>
    <property type="match status" value="1"/>
</dbReference>
<sequence>MKASAHITLIQLVGKLFFALTLNNRLMYISGIKIKNYRNFKDLDIEFNHGLNVIIGHNNSGKTNLIKALQLVLARGLKEKPTVDDFCKLNLDYSEPPSIEISIFIKEYDDNVDDKNVVYDWLIKDSPEYMAQLTYVFELPTKNHDDYRTQIESCKNEGGDFVQDKCIRLISKKFLSKYVARMYGGLPSKQEKAESESLDRFDFQFLDAIRDAEKQMFYGNNTLLRDVLNYFLDYNLTNGQGFENLSPENIEALKQRENEFNEKSKELLEILIGRIDREKILQYSRETGADKGGQPNFDAEITEQELLFALRLIVEKSGFKIPIKNNGLGYNNLLFIALILAKMQMESSNYMGDNAKVFPVLAIEEPEAHLHPSMQSKFLKFLNSNKQARQIFITSHSTHITSAIDLDSLICLYDNVGGTTDVGYPGKVFSESEDDKDSKIYVQRFLDATKSNMLFVNKLIFVEGLAEQLLIPCFAQYLNLENSLVNDHVGIISVDSRTFKHFIKLFAYNEKDSPYAINKKVVCITDADPAIKKNNKWVAAFPFELDDTENSKPLSSHVTELKDNFEANYPNIFVYHPPISVGKTLEYEICKENPKSSLLITSSFPSQNSAHTPANYQDVTSKFENDLNTIIDEYRIKLGIEDINENEILSSISNCTWENEVDKKKALIAAIYYKIVSSAKGEHAFYLEKSLRENILKEGDAKLDFNVPEYIINAINKIVE</sequence>
<feature type="domain" description="Endonuclease GajA/Old nuclease/RecF-like AAA" evidence="1">
    <location>
        <begin position="27"/>
        <end position="400"/>
    </location>
</feature>
<dbReference type="Pfam" id="PF20469">
    <property type="entry name" value="OLD-like_TOPRIM"/>
    <property type="match status" value="1"/>
</dbReference>
<evidence type="ECO:0000313" key="3">
    <source>
        <dbReference type="EMBL" id="BBE16271.1"/>
    </source>
</evidence>
<dbReference type="InterPro" id="IPR034139">
    <property type="entry name" value="TOPRIM_OLD"/>
</dbReference>
<dbReference type="Proteomes" id="UP001193389">
    <property type="component" value="Chromosome"/>
</dbReference>
<gene>
    <name evidence="3" type="ORF">AQPE_0408</name>
</gene>
<dbReference type="KEGG" id="anf:AQPE_0408"/>
<keyword evidence="3" id="KW-0378">Hydrolase</keyword>
<keyword evidence="3" id="KW-0255">Endonuclease</keyword>
<evidence type="ECO:0000259" key="1">
    <source>
        <dbReference type="Pfam" id="PF13175"/>
    </source>
</evidence>
<dbReference type="InterPro" id="IPR051396">
    <property type="entry name" value="Bact_Antivir_Def_Nuclease"/>
</dbReference>
<protein>
    <submittedName>
        <fullName evidence="3">ATP-dependent endonuclease of the OLD family</fullName>
    </submittedName>
</protein>
<dbReference type="GO" id="GO:0004519">
    <property type="term" value="F:endonuclease activity"/>
    <property type="evidence" value="ECO:0007669"/>
    <property type="project" value="UniProtKB-KW"/>
</dbReference>
<keyword evidence="4" id="KW-1185">Reference proteome</keyword>
<dbReference type="Gene3D" id="3.40.50.300">
    <property type="entry name" value="P-loop containing nucleotide triphosphate hydrolases"/>
    <property type="match status" value="1"/>
</dbReference>
<dbReference type="Pfam" id="PF13175">
    <property type="entry name" value="AAA_15"/>
    <property type="match status" value="1"/>
</dbReference>
<name>A0A5K7S3X6_9BACT</name>
<organism evidence="3 4">
    <name type="scientific">Aquipluma nitroreducens</name>
    <dbReference type="NCBI Taxonomy" id="2010828"/>
    <lineage>
        <taxon>Bacteria</taxon>
        <taxon>Pseudomonadati</taxon>
        <taxon>Bacteroidota</taxon>
        <taxon>Bacteroidia</taxon>
        <taxon>Marinilabiliales</taxon>
        <taxon>Prolixibacteraceae</taxon>
        <taxon>Aquipluma</taxon>
    </lineage>
</organism>
<evidence type="ECO:0000313" key="4">
    <source>
        <dbReference type="Proteomes" id="UP001193389"/>
    </source>
</evidence>
<dbReference type="CDD" id="cd01026">
    <property type="entry name" value="TOPRIM_OLD"/>
    <property type="match status" value="1"/>
</dbReference>
<evidence type="ECO:0000259" key="2">
    <source>
        <dbReference type="Pfam" id="PF20469"/>
    </source>
</evidence>
<dbReference type="InterPro" id="IPR027417">
    <property type="entry name" value="P-loop_NTPase"/>
</dbReference>